<accession>A0A1I3GQP0</accession>
<organism evidence="3 4">
    <name type="scientific">Selenomonas ruminantium</name>
    <dbReference type="NCBI Taxonomy" id="971"/>
    <lineage>
        <taxon>Bacteria</taxon>
        <taxon>Bacillati</taxon>
        <taxon>Bacillota</taxon>
        <taxon>Negativicutes</taxon>
        <taxon>Selenomonadales</taxon>
        <taxon>Selenomonadaceae</taxon>
        <taxon>Selenomonas</taxon>
    </lineage>
</organism>
<dbReference type="AlphaFoldDB" id="A0A1I3GQP0"/>
<dbReference type="SUPFAM" id="SSF50475">
    <property type="entry name" value="FMN-binding split barrel"/>
    <property type="match status" value="1"/>
</dbReference>
<dbReference type="GO" id="GO:0010181">
    <property type="term" value="F:FMN binding"/>
    <property type="evidence" value="ECO:0007669"/>
    <property type="project" value="InterPro"/>
</dbReference>
<reference evidence="3 4" key="1">
    <citation type="submission" date="2016-10" db="EMBL/GenBank/DDBJ databases">
        <authorList>
            <person name="de Groot N.N."/>
        </authorList>
    </citation>
    <scope>NUCLEOTIDE SEQUENCE [LARGE SCALE GENOMIC DNA]</scope>
    <source>
        <strain evidence="3 4">Z108</strain>
    </source>
</reference>
<dbReference type="Pfam" id="PF01613">
    <property type="entry name" value="Flavin_Reduct"/>
    <property type="match status" value="1"/>
</dbReference>
<gene>
    <name evidence="3" type="ORF">SAMN04487861_12420</name>
</gene>
<dbReference type="EMBL" id="FOQK01000024">
    <property type="protein sequence ID" value="SFI25704.1"/>
    <property type="molecule type" value="Genomic_DNA"/>
</dbReference>
<dbReference type="PANTHER" id="PTHR43567:SF5">
    <property type="entry name" value="HYPOTHETICAL CYTOSOLIC PROTEIN"/>
    <property type="match status" value="1"/>
</dbReference>
<comment type="similarity">
    <text evidence="1">Belongs to the flavoredoxin family.</text>
</comment>
<evidence type="ECO:0000313" key="3">
    <source>
        <dbReference type="EMBL" id="SFI25704.1"/>
    </source>
</evidence>
<evidence type="ECO:0000256" key="1">
    <source>
        <dbReference type="ARBA" id="ARBA00038054"/>
    </source>
</evidence>
<protein>
    <submittedName>
        <fullName evidence="3">NADH-FMN oxidoreductase RutF, flavin reductase (DIM6/NTAB) family</fullName>
    </submittedName>
</protein>
<dbReference type="InterPro" id="IPR012349">
    <property type="entry name" value="Split_barrel_FMN-bd"/>
</dbReference>
<dbReference type="Proteomes" id="UP000183639">
    <property type="component" value="Unassembled WGS sequence"/>
</dbReference>
<evidence type="ECO:0000313" key="4">
    <source>
        <dbReference type="Proteomes" id="UP000183639"/>
    </source>
</evidence>
<dbReference type="InterPro" id="IPR052174">
    <property type="entry name" value="Flavoredoxin"/>
</dbReference>
<feature type="domain" description="Flavin reductase like" evidence="2">
    <location>
        <begin position="24"/>
        <end position="164"/>
    </location>
</feature>
<evidence type="ECO:0000259" key="2">
    <source>
        <dbReference type="Pfam" id="PF01613"/>
    </source>
</evidence>
<dbReference type="Gene3D" id="2.30.110.10">
    <property type="entry name" value="Electron Transport, Fmn-binding Protein, Chain A"/>
    <property type="match status" value="1"/>
</dbReference>
<name>A0A1I3GQP0_SELRU</name>
<sequence>MAMKEVKPEAFNESVFQVIGKDWLLVTGEAEGKANAMTASWGGMGIMWGKPVAYIFIRPSRYTKEFIDKAEGLTLSVFAEDRRKMMSYFGTVSGRDEDKIAKAGLTVRHDNGRTYFDEARVTMLCRKLYAQELKQECFIDKACDEKWYNDDYHTMYIVEIDKILVQE</sequence>
<dbReference type="GO" id="GO:0016646">
    <property type="term" value="F:oxidoreductase activity, acting on the CH-NH group of donors, NAD or NADP as acceptor"/>
    <property type="evidence" value="ECO:0007669"/>
    <property type="project" value="UniProtKB-ARBA"/>
</dbReference>
<dbReference type="OrthoDB" id="9791490at2"/>
<proteinExistence type="inferred from homology"/>
<dbReference type="PANTHER" id="PTHR43567">
    <property type="entry name" value="FLAVOREDOXIN-RELATED-RELATED"/>
    <property type="match status" value="1"/>
</dbReference>
<dbReference type="InterPro" id="IPR002563">
    <property type="entry name" value="Flavin_Rdtase-like_dom"/>
</dbReference>
<dbReference type="RefSeq" id="WP_082336293.1">
    <property type="nucleotide sequence ID" value="NZ_FOQK01000024.1"/>
</dbReference>